<sequence length="286" mass="31473">MPEHAHALWQQLSLKAVVDDLPDMVFRARVDGTIIYANQAYLDFHGLPAEEVIGRSFVDLSPPEERDVIQTVLLELQQLTPERPTRRNEHETRTVSGAPSWHEWSDQAIFDGDELLGFVSVGRDVTRQRLQQARAAFHLIHDSLTGLRNRRGLFRHLEGLLEEEWVPDIGVLYLDLNGFKAVNDTLGHRVGDMALVGCADALRAASGPRDLVCRLGGDEFVVVTAGPDGGAQADALVPALRDALASLPHPLGASIGRSVPREGDTPATLLERADASMYAEKRSRSR</sequence>
<dbReference type="SUPFAM" id="SSF55785">
    <property type="entry name" value="PYP-like sensor domain (PAS domain)"/>
    <property type="match status" value="1"/>
</dbReference>
<keyword evidence="5" id="KW-1185">Reference proteome</keyword>
<dbReference type="SMART" id="SM00091">
    <property type="entry name" value="PAS"/>
    <property type="match status" value="1"/>
</dbReference>
<dbReference type="PROSITE" id="PS50887">
    <property type="entry name" value="GGDEF"/>
    <property type="match status" value="1"/>
</dbReference>
<dbReference type="NCBIfam" id="TIGR00229">
    <property type="entry name" value="sensory_box"/>
    <property type="match status" value="1"/>
</dbReference>
<dbReference type="EMBL" id="CP031165">
    <property type="protein sequence ID" value="AXV05194.1"/>
    <property type="molecule type" value="Genomic_DNA"/>
</dbReference>
<protein>
    <submittedName>
        <fullName evidence="4">Diguanylate cyclase/phosphodiesterase (GGDEF &amp; EAL domains) with PAS/PAC sensor(S)</fullName>
    </submittedName>
</protein>
<dbReference type="Pfam" id="PF08448">
    <property type="entry name" value="PAS_4"/>
    <property type="match status" value="1"/>
</dbReference>
<reference evidence="4 5" key="1">
    <citation type="submission" date="2018-09" db="EMBL/GenBank/DDBJ databases">
        <title>Complete genome sequence of Euzebya sp. DY32-46 isolated from seawater of Pacific Ocean.</title>
        <authorList>
            <person name="Xu L."/>
            <person name="Wu Y.-H."/>
            <person name="Xu X.-W."/>
        </authorList>
    </citation>
    <scope>NUCLEOTIDE SEQUENCE [LARGE SCALE GENOMIC DNA]</scope>
    <source>
        <strain evidence="4 5">DY32-46</strain>
    </source>
</reference>
<dbReference type="PANTHER" id="PTHR44757:SF2">
    <property type="entry name" value="BIOFILM ARCHITECTURE MAINTENANCE PROTEIN MBAA"/>
    <property type="match status" value="1"/>
</dbReference>
<dbReference type="InterPro" id="IPR013656">
    <property type="entry name" value="PAS_4"/>
</dbReference>
<dbReference type="Pfam" id="PF00990">
    <property type="entry name" value="GGDEF"/>
    <property type="match status" value="1"/>
</dbReference>
<feature type="domain" description="PAS" evidence="2">
    <location>
        <begin position="10"/>
        <end position="83"/>
    </location>
</feature>
<feature type="region of interest" description="Disordered" evidence="1">
    <location>
        <begin position="255"/>
        <end position="286"/>
    </location>
</feature>
<dbReference type="PROSITE" id="PS50112">
    <property type="entry name" value="PAS"/>
    <property type="match status" value="1"/>
</dbReference>
<dbReference type="InterPro" id="IPR052155">
    <property type="entry name" value="Biofilm_reg_signaling"/>
</dbReference>
<dbReference type="KEGG" id="euz:DVS28_a0487"/>
<dbReference type="OrthoDB" id="23692at2"/>
<evidence type="ECO:0000259" key="2">
    <source>
        <dbReference type="PROSITE" id="PS50112"/>
    </source>
</evidence>
<evidence type="ECO:0000259" key="3">
    <source>
        <dbReference type="PROSITE" id="PS50887"/>
    </source>
</evidence>
<feature type="domain" description="GGDEF" evidence="3">
    <location>
        <begin position="167"/>
        <end position="286"/>
    </location>
</feature>
<dbReference type="Gene3D" id="3.30.450.20">
    <property type="entry name" value="PAS domain"/>
    <property type="match status" value="1"/>
</dbReference>
<dbReference type="InterPro" id="IPR043128">
    <property type="entry name" value="Rev_trsase/Diguanyl_cyclase"/>
</dbReference>
<dbReference type="Gene3D" id="3.30.70.270">
    <property type="match status" value="1"/>
</dbReference>
<organism evidence="4 5">
    <name type="scientific">Euzebya pacifica</name>
    <dbReference type="NCBI Taxonomy" id="1608957"/>
    <lineage>
        <taxon>Bacteria</taxon>
        <taxon>Bacillati</taxon>
        <taxon>Actinomycetota</taxon>
        <taxon>Nitriliruptoria</taxon>
        <taxon>Euzebyales</taxon>
    </lineage>
</organism>
<dbReference type="InterPro" id="IPR035965">
    <property type="entry name" value="PAS-like_dom_sf"/>
</dbReference>
<dbReference type="PANTHER" id="PTHR44757">
    <property type="entry name" value="DIGUANYLATE CYCLASE DGCP"/>
    <property type="match status" value="1"/>
</dbReference>
<dbReference type="SUPFAM" id="SSF55073">
    <property type="entry name" value="Nucleotide cyclase"/>
    <property type="match status" value="1"/>
</dbReference>
<evidence type="ECO:0000313" key="4">
    <source>
        <dbReference type="EMBL" id="AXV05194.1"/>
    </source>
</evidence>
<dbReference type="AlphaFoldDB" id="A0A346XSJ7"/>
<evidence type="ECO:0000256" key="1">
    <source>
        <dbReference type="SAM" id="MobiDB-lite"/>
    </source>
</evidence>
<dbReference type="NCBIfam" id="TIGR00254">
    <property type="entry name" value="GGDEF"/>
    <property type="match status" value="1"/>
</dbReference>
<dbReference type="SMART" id="SM00267">
    <property type="entry name" value="GGDEF"/>
    <property type="match status" value="1"/>
</dbReference>
<dbReference type="RefSeq" id="WP_114590036.1">
    <property type="nucleotide sequence ID" value="NZ_CP031165.1"/>
</dbReference>
<dbReference type="InterPro" id="IPR000160">
    <property type="entry name" value="GGDEF_dom"/>
</dbReference>
<dbReference type="Proteomes" id="UP000264006">
    <property type="component" value="Chromosome"/>
</dbReference>
<accession>A0A346XSJ7</accession>
<feature type="compositionally biased region" description="Basic and acidic residues" evidence="1">
    <location>
        <begin position="271"/>
        <end position="286"/>
    </location>
</feature>
<dbReference type="CDD" id="cd01949">
    <property type="entry name" value="GGDEF"/>
    <property type="match status" value="1"/>
</dbReference>
<dbReference type="InterPro" id="IPR000014">
    <property type="entry name" value="PAS"/>
</dbReference>
<proteinExistence type="predicted"/>
<evidence type="ECO:0000313" key="5">
    <source>
        <dbReference type="Proteomes" id="UP000264006"/>
    </source>
</evidence>
<dbReference type="InterPro" id="IPR029787">
    <property type="entry name" value="Nucleotide_cyclase"/>
</dbReference>
<gene>
    <name evidence="4" type="ORF">DVS28_a0487</name>
</gene>
<name>A0A346XSJ7_9ACTN</name>
<dbReference type="CDD" id="cd00130">
    <property type="entry name" value="PAS"/>
    <property type="match status" value="1"/>
</dbReference>